<dbReference type="InterPro" id="IPR045618">
    <property type="entry name" value="DUF6444"/>
</dbReference>
<evidence type="ECO:0000259" key="3">
    <source>
        <dbReference type="Pfam" id="PF20042"/>
    </source>
</evidence>
<proteinExistence type="predicted"/>
<feature type="compositionally biased region" description="Basic residues" evidence="1">
    <location>
        <begin position="56"/>
        <end position="69"/>
    </location>
</feature>
<feature type="region of interest" description="Disordered" evidence="1">
    <location>
        <begin position="29"/>
        <end position="78"/>
    </location>
</feature>
<organism evidence="4 5">
    <name type="scientific">Gemmata obscuriglobus</name>
    <dbReference type="NCBI Taxonomy" id="114"/>
    <lineage>
        <taxon>Bacteria</taxon>
        <taxon>Pseudomonadati</taxon>
        <taxon>Planctomycetota</taxon>
        <taxon>Planctomycetia</taxon>
        <taxon>Gemmatales</taxon>
        <taxon>Gemmataceae</taxon>
        <taxon>Gemmata</taxon>
    </lineage>
</organism>
<dbReference type="OrthoDB" id="8241751at2"/>
<dbReference type="NCBIfam" id="NF033517">
    <property type="entry name" value="transpos_IS66"/>
    <property type="match status" value="1"/>
</dbReference>
<gene>
    <name evidence="4" type="ORF">C1280_20565</name>
</gene>
<evidence type="ECO:0000256" key="1">
    <source>
        <dbReference type="SAM" id="MobiDB-lite"/>
    </source>
</evidence>
<feature type="domain" description="DUF6444" evidence="3">
    <location>
        <begin position="19"/>
        <end position="71"/>
    </location>
</feature>
<dbReference type="Pfam" id="PF20042">
    <property type="entry name" value="DUF6444"/>
    <property type="match status" value="1"/>
</dbReference>
<evidence type="ECO:0000313" key="4">
    <source>
        <dbReference type="EMBL" id="AWM39141.1"/>
    </source>
</evidence>
<accession>A0A2Z3H2Q5</accession>
<dbReference type="PANTHER" id="PTHR33678">
    <property type="entry name" value="BLL1576 PROTEIN"/>
    <property type="match status" value="1"/>
</dbReference>
<dbReference type="Pfam" id="PF03050">
    <property type="entry name" value="DDE_Tnp_IS66"/>
    <property type="match status" value="1"/>
</dbReference>
<dbReference type="InterPro" id="IPR004291">
    <property type="entry name" value="Transposase_IS66_central"/>
</dbReference>
<reference evidence="4 5" key="1">
    <citation type="submission" date="2018-01" db="EMBL/GenBank/DDBJ databases">
        <title>G. obscuriglobus.</title>
        <authorList>
            <person name="Franke J."/>
            <person name="Blomberg W."/>
            <person name="Selmecki A."/>
        </authorList>
    </citation>
    <scope>NUCLEOTIDE SEQUENCE [LARGE SCALE GENOMIC DNA]</scope>
    <source>
        <strain evidence="4 5">DSM 5831</strain>
    </source>
</reference>
<dbReference type="AlphaFoldDB" id="A0A2Z3H2Q5"/>
<protein>
    <submittedName>
        <fullName evidence="4">IS66 family transposase</fullName>
    </submittedName>
</protein>
<dbReference type="KEGG" id="gog:C1280_20565"/>
<dbReference type="Proteomes" id="UP000245802">
    <property type="component" value="Chromosome"/>
</dbReference>
<feature type="domain" description="Transposase IS66 central" evidence="2">
    <location>
        <begin position="145"/>
        <end position="295"/>
    </location>
</feature>
<dbReference type="RefSeq" id="WP_081471519.1">
    <property type="nucleotide sequence ID" value="NZ_CP042911.1"/>
</dbReference>
<keyword evidence="5" id="KW-1185">Reference proteome</keyword>
<sequence length="485" mass="52861">MASPTLPPEVFDALPPAVQAYIRYLEARLGQNSTNSSKPPSSDPPHVKAAPPKAPSSRRKGGQPGHPKHSRSDLPADNVIELRPSTCDRCAHALSGGDAQPLRHQIIELPPVCPQVTEYRRHRLACPNCGRINRPPLPGDARGGYGPRVQAVCALLSGAYRIGKRGVARLCQDLSGVPISPAAVCGLQRKAAVALGPVVEEARAYVVGKPANVDETGWPEGRKRGWLWAAVTARVTVFLVRLSRARKVLGELIAGHPGVLTTDRYSAYDHLPVCERQVCWAHLRRDFQAMIDRGNGGSGVGEDLLTYADILLDQWKRVRDGTLTRRGFRQTYLGWLRAGVRGFLKRGAEGACAITAGVCRELMAVEPALYSTRPVNHTLDGRVPSPANGPHRTGSSFAEYAIETAPTKRSNASPVFTWCWWQTFVAALPFGNQDFNNSLRASARSRPVSSRTRRANFTAGVSGIVWRKASRCETDPCSRMLDNKL</sequence>
<evidence type="ECO:0000259" key="2">
    <source>
        <dbReference type="Pfam" id="PF03050"/>
    </source>
</evidence>
<dbReference type="InterPro" id="IPR052344">
    <property type="entry name" value="Transposase-related"/>
</dbReference>
<evidence type="ECO:0000313" key="5">
    <source>
        <dbReference type="Proteomes" id="UP000245802"/>
    </source>
</evidence>
<feature type="compositionally biased region" description="Polar residues" evidence="1">
    <location>
        <begin position="30"/>
        <end position="40"/>
    </location>
</feature>
<dbReference type="EMBL" id="CP025958">
    <property type="protein sequence ID" value="AWM39141.1"/>
    <property type="molecule type" value="Genomic_DNA"/>
</dbReference>
<name>A0A2Z3H2Q5_9BACT</name>